<keyword evidence="1" id="KW-0808">Transferase</keyword>
<dbReference type="GO" id="GO:0016757">
    <property type="term" value="F:glycosyltransferase activity"/>
    <property type="evidence" value="ECO:0007669"/>
    <property type="project" value="UniProtKB-KW"/>
</dbReference>
<dbReference type="RefSeq" id="WP_378220419.1">
    <property type="nucleotide sequence ID" value="NZ_JBHRTK010000012.1"/>
</dbReference>
<dbReference type="PANTHER" id="PTHR42280:SF1">
    <property type="entry name" value="CITG FAMILY PROTEIN"/>
    <property type="match status" value="1"/>
</dbReference>
<dbReference type="Gene3D" id="1.10.4200.10">
    <property type="entry name" value="Triphosphoribosyl-dephospho-CoA protein"/>
    <property type="match status" value="1"/>
</dbReference>
<dbReference type="PANTHER" id="PTHR42280">
    <property type="entry name" value="CITG FAMILY PROTEIN"/>
    <property type="match status" value="1"/>
</dbReference>
<dbReference type="EC" id="2.4.2.52" evidence="1"/>
<comment type="caution">
    <text evidence="1">The sequence shown here is derived from an EMBL/GenBank/DDBJ whole genome shotgun (WGS) entry which is preliminary data.</text>
</comment>
<proteinExistence type="predicted"/>
<evidence type="ECO:0000313" key="2">
    <source>
        <dbReference type="Proteomes" id="UP001595583"/>
    </source>
</evidence>
<accession>A0ABV7KC77</accession>
<organism evidence="1 2">
    <name type="scientific">Aquamicrobium soli</name>
    <dbReference type="NCBI Taxonomy" id="1811518"/>
    <lineage>
        <taxon>Bacteria</taxon>
        <taxon>Pseudomonadati</taxon>
        <taxon>Pseudomonadota</taxon>
        <taxon>Alphaproteobacteria</taxon>
        <taxon>Hyphomicrobiales</taxon>
        <taxon>Phyllobacteriaceae</taxon>
        <taxon>Aquamicrobium</taxon>
    </lineage>
</organism>
<dbReference type="Proteomes" id="UP001595583">
    <property type="component" value="Unassembled WGS sequence"/>
</dbReference>
<dbReference type="Pfam" id="PF01874">
    <property type="entry name" value="CitG"/>
    <property type="match status" value="1"/>
</dbReference>
<evidence type="ECO:0000313" key="1">
    <source>
        <dbReference type="EMBL" id="MFC3206606.1"/>
    </source>
</evidence>
<name>A0ABV7KC77_9HYPH</name>
<keyword evidence="1" id="KW-0328">Glycosyltransferase</keyword>
<dbReference type="GO" id="GO:0046917">
    <property type="term" value="F:triphosphoribosyl-dephospho-CoA synthase activity"/>
    <property type="evidence" value="ECO:0007669"/>
    <property type="project" value="UniProtKB-EC"/>
</dbReference>
<keyword evidence="2" id="KW-1185">Reference proteome</keyword>
<dbReference type="InterPro" id="IPR002736">
    <property type="entry name" value="CitG"/>
</dbReference>
<sequence length="280" mass="29299">MPVSRALLTKAYEAACRAEIEALKPGNVHVFADGHRMSADQFLRSAEVSAAPLTEPGVSVGRRILAAVDATRTAVATNTNLGIVLLAAPLLRAAELPGRDLGANVREVLDSLTMDDTAAAFEAIALASPGGLGDADNDVREQPKIGLVEAMRQASDRDLIARQYANGMADVFAIGLPALAQAEERGEGGMWPAVAVYLAFLTGFPDSHVARKHGLDTALKVQREAAAVAADLARQPGEEARIALLTAFDRDLKARAINPGTSADLTVASLLGRCLSQCLA</sequence>
<gene>
    <name evidence="1" type="ORF">ACFOHJ_10325</name>
</gene>
<reference evidence="2" key="1">
    <citation type="journal article" date="2019" name="Int. J. Syst. Evol. Microbiol.">
        <title>The Global Catalogue of Microorganisms (GCM) 10K type strain sequencing project: providing services to taxonomists for standard genome sequencing and annotation.</title>
        <authorList>
            <consortium name="The Broad Institute Genomics Platform"/>
            <consortium name="The Broad Institute Genome Sequencing Center for Infectious Disease"/>
            <person name="Wu L."/>
            <person name="Ma J."/>
        </authorList>
    </citation>
    <scope>NUCLEOTIDE SEQUENCE [LARGE SCALE GENOMIC DNA]</scope>
    <source>
        <strain evidence="2">KCTC 52165</strain>
    </source>
</reference>
<dbReference type="EMBL" id="JBHRTK010000012">
    <property type="protein sequence ID" value="MFC3206606.1"/>
    <property type="molecule type" value="Genomic_DNA"/>
</dbReference>
<protein>
    <submittedName>
        <fullName evidence="1">Triphosphoribosyl-dephospho-CoA synthase</fullName>
        <ecNumber evidence="1">2.4.2.52</ecNumber>
    </submittedName>
</protein>